<comment type="subcellular location">
    <subcellularLocation>
        <location evidence="1">Golgi apparatus membrane</location>
        <topology evidence="1">Peripheral membrane protein</topology>
        <orientation evidence="1">Cytoplasmic side</orientation>
    </subcellularLocation>
</comment>
<dbReference type="Gene3D" id="1.10.3630.10">
    <property type="entry name" value="yeast vps74-n-term truncation variant domain like"/>
    <property type="match status" value="1"/>
</dbReference>
<dbReference type="GO" id="GO:0070273">
    <property type="term" value="F:phosphatidylinositol-4-phosphate binding"/>
    <property type="evidence" value="ECO:0007669"/>
    <property type="project" value="InterPro"/>
</dbReference>
<gene>
    <name evidence="5" type="ORF">SAMN04488000_122129</name>
</gene>
<dbReference type="STRING" id="65499.SAMN04488000_122129"/>
<dbReference type="Proteomes" id="UP000199503">
    <property type="component" value="Unassembled WGS sequence"/>
</dbReference>
<dbReference type="OrthoDB" id="4962633at2"/>
<evidence type="ECO:0000256" key="4">
    <source>
        <dbReference type="ARBA" id="ARBA00023136"/>
    </source>
</evidence>
<keyword evidence="3" id="KW-0446">Lipid-binding</keyword>
<proteinExistence type="predicted"/>
<dbReference type="InterPro" id="IPR008628">
    <property type="entry name" value="GPP34-like"/>
</dbReference>
<dbReference type="AlphaFoldDB" id="A0A1H9WI38"/>
<dbReference type="EMBL" id="FOFV01000022">
    <property type="protein sequence ID" value="SES33560.1"/>
    <property type="molecule type" value="Genomic_DNA"/>
</dbReference>
<evidence type="ECO:0000256" key="3">
    <source>
        <dbReference type="ARBA" id="ARBA00023121"/>
    </source>
</evidence>
<dbReference type="Pfam" id="PF05719">
    <property type="entry name" value="GPP34"/>
    <property type="match status" value="1"/>
</dbReference>
<dbReference type="GO" id="GO:0012505">
    <property type="term" value="C:endomembrane system"/>
    <property type="evidence" value="ECO:0007669"/>
    <property type="project" value="UniProtKB-ARBA"/>
</dbReference>
<keyword evidence="4" id="KW-0472">Membrane</keyword>
<evidence type="ECO:0000256" key="1">
    <source>
        <dbReference type="ARBA" id="ARBA00004255"/>
    </source>
</evidence>
<evidence type="ECO:0000313" key="5">
    <source>
        <dbReference type="EMBL" id="SES33560.1"/>
    </source>
</evidence>
<protein>
    <submittedName>
        <fullName evidence="5">Golgi phosphoprotein 3 (GPP34)</fullName>
    </submittedName>
</protein>
<keyword evidence="6" id="KW-1185">Reference proteome</keyword>
<keyword evidence="2" id="KW-0333">Golgi apparatus</keyword>
<sequence length="217" mass="22924">MLIVEDLALLLMDDESGTPAAAGTLHYTMGGAVLVELALAGLVEVRDKKVVAAGTAPDDPLLRSGYEKVAEKPRSVDSLLARIGADVWSRVVDRLVERGLIAREKKRVLGIFRMTTLPATDTRHEEEVRQRIRAVLVDGETPDPRTAALTALLSASGALPALRPKLAWSGDVARRAKELERGNWGAEAVSAAVTRTAAAIAASTAAVTVAVVTTTVT</sequence>
<name>A0A1H9WI38_9PSEU</name>
<accession>A0A1H9WI38</accession>
<dbReference type="RefSeq" id="WP_089925301.1">
    <property type="nucleotide sequence ID" value="NZ_FOFV01000022.1"/>
</dbReference>
<evidence type="ECO:0000256" key="2">
    <source>
        <dbReference type="ARBA" id="ARBA00023034"/>
    </source>
</evidence>
<dbReference type="InterPro" id="IPR038261">
    <property type="entry name" value="GPP34-like_sf"/>
</dbReference>
<evidence type="ECO:0000313" key="6">
    <source>
        <dbReference type="Proteomes" id="UP000199503"/>
    </source>
</evidence>
<dbReference type="GO" id="GO:0005737">
    <property type="term" value="C:cytoplasm"/>
    <property type="evidence" value="ECO:0007669"/>
    <property type="project" value="UniProtKB-ARBA"/>
</dbReference>
<reference evidence="6" key="1">
    <citation type="submission" date="2016-10" db="EMBL/GenBank/DDBJ databases">
        <authorList>
            <person name="Varghese N."/>
            <person name="Submissions S."/>
        </authorList>
    </citation>
    <scope>NUCLEOTIDE SEQUENCE [LARGE SCALE GENOMIC DNA]</scope>
    <source>
        <strain evidence="6">DSM 44437</strain>
    </source>
</reference>
<organism evidence="5 6">
    <name type="scientific">Lentzea albida</name>
    <dbReference type="NCBI Taxonomy" id="65499"/>
    <lineage>
        <taxon>Bacteria</taxon>
        <taxon>Bacillati</taxon>
        <taxon>Actinomycetota</taxon>
        <taxon>Actinomycetes</taxon>
        <taxon>Pseudonocardiales</taxon>
        <taxon>Pseudonocardiaceae</taxon>
        <taxon>Lentzea</taxon>
    </lineage>
</organism>